<evidence type="ECO:0000313" key="3">
    <source>
        <dbReference type="Proteomes" id="UP000717996"/>
    </source>
</evidence>
<organism evidence="2 3">
    <name type="scientific">Rhizopus oryzae</name>
    <name type="common">Mucormycosis agent</name>
    <name type="synonym">Rhizopus arrhizus var. delemar</name>
    <dbReference type="NCBI Taxonomy" id="64495"/>
    <lineage>
        <taxon>Eukaryota</taxon>
        <taxon>Fungi</taxon>
        <taxon>Fungi incertae sedis</taxon>
        <taxon>Mucoromycota</taxon>
        <taxon>Mucoromycotina</taxon>
        <taxon>Mucoromycetes</taxon>
        <taxon>Mucorales</taxon>
        <taxon>Mucorineae</taxon>
        <taxon>Rhizopodaceae</taxon>
        <taxon>Rhizopus</taxon>
    </lineage>
</organism>
<feature type="region of interest" description="Disordered" evidence="1">
    <location>
        <begin position="18"/>
        <end position="68"/>
    </location>
</feature>
<evidence type="ECO:0000313" key="2">
    <source>
        <dbReference type="EMBL" id="KAG1519531.1"/>
    </source>
</evidence>
<protein>
    <submittedName>
        <fullName evidence="2">Uncharacterized protein</fullName>
    </submittedName>
</protein>
<dbReference type="Proteomes" id="UP000717996">
    <property type="component" value="Unassembled WGS sequence"/>
</dbReference>
<name>A0A9P7BYH6_RHIOR</name>
<accession>A0A9P7BYH6</accession>
<dbReference type="EMBL" id="JAANIT010018057">
    <property type="protein sequence ID" value="KAG1519531.1"/>
    <property type="molecule type" value="Genomic_DNA"/>
</dbReference>
<evidence type="ECO:0000256" key="1">
    <source>
        <dbReference type="SAM" id="MobiDB-lite"/>
    </source>
</evidence>
<feature type="compositionally biased region" description="Low complexity" evidence="1">
    <location>
        <begin position="52"/>
        <end position="68"/>
    </location>
</feature>
<reference evidence="2" key="1">
    <citation type="journal article" date="2020" name="Microb. Genom.">
        <title>Genetic diversity of clinical and environmental Mucorales isolates obtained from an investigation of mucormycosis cases among solid organ transplant recipients.</title>
        <authorList>
            <person name="Nguyen M.H."/>
            <person name="Kaul D."/>
            <person name="Muto C."/>
            <person name="Cheng S.J."/>
            <person name="Richter R.A."/>
            <person name="Bruno V.M."/>
            <person name="Liu G."/>
            <person name="Beyhan S."/>
            <person name="Sundermann A.J."/>
            <person name="Mounaud S."/>
            <person name="Pasculle A.W."/>
            <person name="Nierman W.C."/>
            <person name="Driscoll E."/>
            <person name="Cumbie R."/>
            <person name="Clancy C.J."/>
            <person name="Dupont C.L."/>
        </authorList>
    </citation>
    <scope>NUCLEOTIDE SEQUENCE</scope>
    <source>
        <strain evidence="2">GL16</strain>
    </source>
</reference>
<proteinExistence type="predicted"/>
<gene>
    <name evidence="2" type="ORF">G6F51_014767</name>
</gene>
<sequence>MFRPSRFQAAAWRAASRITHTPSGEIRPDSSAYGMKTLGQTMPRSGERQRSRASTPSTSPVRPTSLGW</sequence>
<comment type="caution">
    <text evidence="2">The sequence shown here is derived from an EMBL/GenBank/DDBJ whole genome shotgun (WGS) entry which is preliminary data.</text>
</comment>
<dbReference type="AlphaFoldDB" id="A0A9P7BYH6"/>